<dbReference type="RefSeq" id="XP_009227367.1">
    <property type="nucleotide sequence ID" value="XM_009229103.1"/>
</dbReference>
<gene>
    <name evidence="2" type="primary">20351679</name>
    <name evidence="1" type="ORF">GGTG_11221</name>
</gene>
<evidence type="ECO:0000313" key="3">
    <source>
        <dbReference type="Proteomes" id="UP000006039"/>
    </source>
</evidence>
<reference evidence="3" key="1">
    <citation type="submission" date="2010-07" db="EMBL/GenBank/DDBJ databases">
        <title>The genome sequence of Gaeumannomyces graminis var. tritici strain R3-111a-1.</title>
        <authorList>
            <consortium name="The Broad Institute Genome Sequencing Platform"/>
            <person name="Ma L.-J."/>
            <person name="Dead R."/>
            <person name="Young S."/>
            <person name="Zeng Q."/>
            <person name="Koehrsen M."/>
            <person name="Alvarado L."/>
            <person name="Berlin A."/>
            <person name="Chapman S.B."/>
            <person name="Chen Z."/>
            <person name="Freedman E."/>
            <person name="Gellesch M."/>
            <person name="Goldberg J."/>
            <person name="Griggs A."/>
            <person name="Gujja S."/>
            <person name="Heilman E.R."/>
            <person name="Heiman D."/>
            <person name="Hepburn T."/>
            <person name="Howarth C."/>
            <person name="Jen D."/>
            <person name="Larson L."/>
            <person name="Mehta T."/>
            <person name="Neiman D."/>
            <person name="Pearson M."/>
            <person name="Roberts A."/>
            <person name="Saif S."/>
            <person name="Shea T."/>
            <person name="Shenoy N."/>
            <person name="Sisk P."/>
            <person name="Stolte C."/>
            <person name="Sykes S."/>
            <person name="Walk T."/>
            <person name="White J."/>
            <person name="Yandava C."/>
            <person name="Haas B."/>
            <person name="Nusbaum C."/>
            <person name="Birren B."/>
        </authorList>
    </citation>
    <scope>NUCLEOTIDE SEQUENCE [LARGE SCALE GENOMIC DNA]</scope>
    <source>
        <strain evidence="3">R3-111a-1</strain>
    </source>
</reference>
<proteinExistence type="predicted"/>
<dbReference type="EnsemblFungi" id="EJT71970">
    <property type="protein sequence ID" value="EJT71970"/>
    <property type="gene ID" value="GGTG_11221"/>
</dbReference>
<dbReference type="VEuPathDB" id="FungiDB:GGTG_11221"/>
<dbReference type="GeneID" id="20351679"/>
<dbReference type="HOGENOM" id="CLU_2776087_0_0_1"/>
<keyword evidence="3" id="KW-1185">Reference proteome</keyword>
<dbReference type="EMBL" id="GL385400">
    <property type="protein sequence ID" value="EJT71970.1"/>
    <property type="molecule type" value="Genomic_DNA"/>
</dbReference>
<evidence type="ECO:0000313" key="2">
    <source>
        <dbReference type="EnsemblFungi" id="EJT71970"/>
    </source>
</evidence>
<reference evidence="1" key="3">
    <citation type="submission" date="2010-09" db="EMBL/GenBank/DDBJ databases">
        <title>Annotation of Gaeumannomyces graminis var. tritici R3-111a-1.</title>
        <authorList>
            <consortium name="The Broad Institute Genome Sequencing Platform"/>
            <person name="Ma L.-J."/>
            <person name="Dead R."/>
            <person name="Young S.K."/>
            <person name="Zeng Q."/>
            <person name="Gargeya S."/>
            <person name="Fitzgerald M."/>
            <person name="Haas B."/>
            <person name="Abouelleil A."/>
            <person name="Alvarado L."/>
            <person name="Arachchi H.M."/>
            <person name="Berlin A."/>
            <person name="Brown A."/>
            <person name="Chapman S.B."/>
            <person name="Chen Z."/>
            <person name="Dunbar C."/>
            <person name="Freedman E."/>
            <person name="Gearin G."/>
            <person name="Gellesch M."/>
            <person name="Goldberg J."/>
            <person name="Griggs A."/>
            <person name="Gujja S."/>
            <person name="Heiman D."/>
            <person name="Howarth C."/>
            <person name="Larson L."/>
            <person name="Lui A."/>
            <person name="MacDonald P.J.P."/>
            <person name="Mehta T."/>
            <person name="Montmayeur A."/>
            <person name="Murphy C."/>
            <person name="Neiman D."/>
            <person name="Pearson M."/>
            <person name="Priest M."/>
            <person name="Roberts A."/>
            <person name="Saif S."/>
            <person name="Shea T."/>
            <person name="Shenoy N."/>
            <person name="Sisk P."/>
            <person name="Stolte C."/>
            <person name="Sykes S."/>
            <person name="Yandava C."/>
            <person name="Wortman J."/>
            <person name="Nusbaum C."/>
            <person name="Birren B."/>
        </authorList>
    </citation>
    <scope>NUCLEOTIDE SEQUENCE</scope>
    <source>
        <strain evidence="1">R3-111a-1</strain>
    </source>
</reference>
<name>J3PCK0_GAET3</name>
<protein>
    <submittedName>
        <fullName evidence="1 2">Uncharacterized protein</fullName>
    </submittedName>
</protein>
<accession>J3PCK0</accession>
<sequence>MAMQPGFDDSCRLFGRPNCHQARRLLTAAILFFLHARFPHASLLAQLGTHAVPTGQAVPVWLGAKVQGP</sequence>
<evidence type="ECO:0000313" key="1">
    <source>
        <dbReference type="EMBL" id="EJT71970.1"/>
    </source>
</evidence>
<reference evidence="2" key="4">
    <citation type="journal article" date="2015" name="G3 (Bethesda)">
        <title>Genome sequences of three phytopathogenic species of the Magnaporthaceae family of fungi.</title>
        <authorList>
            <person name="Okagaki L.H."/>
            <person name="Nunes C.C."/>
            <person name="Sailsbery J."/>
            <person name="Clay B."/>
            <person name="Brown D."/>
            <person name="John T."/>
            <person name="Oh Y."/>
            <person name="Young N."/>
            <person name="Fitzgerald M."/>
            <person name="Haas B.J."/>
            <person name="Zeng Q."/>
            <person name="Young S."/>
            <person name="Adiconis X."/>
            <person name="Fan L."/>
            <person name="Levin J.Z."/>
            <person name="Mitchell T.K."/>
            <person name="Okubara P.A."/>
            <person name="Farman M.L."/>
            <person name="Kohn L.M."/>
            <person name="Birren B."/>
            <person name="Ma L.-J."/>
            <person name="Dean R.A."/>
        </authorList>
    </citation>
    <scope>NUCLEOTIDE SEQUENCE</scope>
    <source>
        <strain evidence="2">R3-111a-1</strain>
    </source>
</reference>
<organism evidence="1">
    <name type="scientific">Gaeumannomyces tritici (strain R3-111a-1)</name>
    <name type="common">Wheat and barley take-all root rot fungus</name>
    <name type="synonym">Gaeumannomyces graminis var. tritici</name>
    <dbReference type="NCBI Taxonomy" id="644352"/>
    <lineage>
        <taxon>Eukaryota</taxon>
        <taxon>Fungi</taxon>
        <taxon>Dikarya</taxon>
        <taxon>Ascomycota</taxon>
        <taxon>Pezizomycotina</taxon>
        <taxon>Sordariomycetes</taxon>
        <taxon>Sordariomycetidae</taxon>
        <taxon>Magnaporthales</taxon>
        <taxon>Magnaporthaceae</taxon>
        <taxon>Gaeumannomyces</taxon>
    </lineage>
</organism>
<dbReference type="AlphaFoldDB" id="J3PCK0"/>
<reference evidence="2" key="5">
    <citation type="submission" date="2018-04" db="UniProtKB">
        <authorList>
            <consortium name="EnsemblFungi"/>
        </authorList>
    </citation>
    <scope>IDENTIFICATION</scope>
    <source>
        <strain evidence="2">R3-111a-1</strain>
    </source>
</reference>
<dbReference type="Proteomes" id="UP000006039">
    <property type="component" value="Unassembled WGS sequence"/>
</dbReference>
<reference evidence="1" key="2">
    <citation type="submission" date="2010-07" db="EMBL/GenBank/DDBJ databases">
        <authorList>
            <consortium name="The Broad Institute Genome Sequencing Platform"/>
            <consortium name="Broad Institute Genome Sequencing Center for Infectious Disease"/>
            <person name="Ma L.-J."/>
            <person name="Dead R."/>
            <person name="Young S."/>
            <person name="Zeng Q."/>
            <person name="Koehrsen M."/>
            <person name="Alvarado L."/>
            <person name="Berlin A."/>
            <person name="Chapman S.B."/>
            <person name="Chen Z."/>
            <person name="Freedman E."/>
            <person name="Gellesch M."/>
            <person name="Goldberg J."/>
            <person name="Griggs A."/>
            <person name="Gujja S."/>
            <person name="Heilman E.R."/>
            <person name="Heiman D."/>
            <person name="Hepburn T."/>
            <person name="Howarth C."/>
            <person name="Jen D."/>
            <person name="Larson L."/>
            <person name="Mehta T."/>
            <person name="Neiman D."/>
            <person name="Pearson M."/>
            <person name="Roberts A."/>
            <person name="Saif S."/>
            <person name="Shea T."/>
            <person name="Shenoy N."/>
            <person name="Sisk P."/>
            <person name="Stolte C."/>
            <person name="Sykes S."/>
            <person name="Walk T."/>
            <person name="White J."/>
            <person name="Yandava C."/>
            <person name="Haas B."/>
            <person name="Nusbaum C."/>
            <person name="Birren B."/>
        </authorList>
    </citation>
    <scope>NUCLEOTIDE SEQUENCE</scope>
    <source>
        <strain evidence="1">R3-111a-1</strain>
    </source>
</reference>